<reference evidence="2" key="2">
    <citation type="journal article" date="2023" name="IMA Fungus">
        <title>Comparative genomic study of the Penicillium genus elucidates a diverse pangenome and 15 lateral gene transfer events.</title>
        <authorList>
            <person name="Petersen C."/>
            <person name="Sorensen T."/>
            <person name="Nielsen M.R."/>
            <person name="Sondergaard T.E."/>
            <person name="Sorensen J.L."/>
            <person name="Fitzpatrick D.A."/>
            <person name="Frisvad J.C."/>
            <person name="Nielsen K.L."/>
        </authorList>
    </citation>
    <scope>NUCLEOTIDE SEQUENCE</scope>
    <source>
        <strain evidence="2">IBT 23319</strain>
    </source>
</reference>
<evidence type="ECO:0000259" key="1">
    <source>
        <dbReference type="Pfam" id="PF12697"/>
    </source>
</evidence>
<gene>
    <name evidence="2" type="ORF">N7469_007090</name>
</gene>
<dbReference type="Proteomes" id="UP001147733">
    <property type="component" value="Unassembled WGS sequence"/>
</dbReference>
<dbReference type="AlphaFoldDB" id="A0A9W9NVU6"/>
<dbReference type="InterPro" id="IPR000073">
    <property type="entry name" value="AB_hydrolase_1"/>
</dbReference>
<evidence type="ECO:0000313" key="2">
    <source>
        <dbReference type="EMBL" id="KAJ5227084.1"/>
    </source>
</evidence>
<dbReference type="Pfam" id="PF12697">
    <property type="entry name" value="Abhydrolase_6"/>
    <property type="match status" value="1"/>
</dbReference>
<dbReference type="InterPro" id="IPR029058">
    <property type="entry name" value="AB_hydrolase_fold"/>
</dbReference>
<feature type="domain" description="AB hydrolase-1" evidence="1">
    <location>
        <begin position="6"/>
        <end position="253"/>
    </location>
</feature>
<dbReference type="PANTHER" id="PTHR37017:SF11">
    <property type="entry name" value="ESTERASE_LIPASE_THIOESTERASE DOMAIN-CONTAINING PROTEIN"/>
    <property type="match status" value="1"/>
</dbReference>
<evidence type="ECO:0000313" key="3">
    <source>
        <dbReference type="Proteomes" id="UP001147733"/>
    </source>
</evidence>
<dbReference type="GeneID" id="81385175"/>
<protein>
    <submittedName>
        <fullName evidence="2">Alpha/beta-hydrolase</fullName>
    </submittedName>
</protein>
<name>A0A9W9NVU6_PENCI</name>
<dbReference type="Gene3D" id="3.40.50.1820">
    <property type="entry name" value="alpha/beta hydrolase"/>
    <property type="match status" value="1"/>
</dbReference>
<organism evidence="2 3">
    <name type="scientific">Penicillium citrinum</name>
    <dbReference type="NCBI Taxonomy" id="5077"/>
    <lineage>
        <taxon>Eukaryota</taxon>
        <taxon>Fungi</taxon>
        <taxon>Dikarya</taxon>
        <taxon>Ascomycota</taxon>
        <taxon>Pezizomycotina</taxon>
        <taxon>Eurotiomycetes</taxon>
        <taxon>Eurotiomycetidae</taxon>
        <taxon>Eurotiales</taxon>
        <taxon>Aspergillaceae</taxon>
        <taxon>Penicillium</taxon>
    </lineage>
</organism>
<comment type="caution">
    <text evidence="2">The sequence shown here is derived from an EMBL/GenBank/DDBJ whole genome shotgun (WGS) entry which is preliminary data.</text>
</comment>
<accession>A0A9W9NVU6</accession>
<dbReference type="EMBL" id="JAPQKT010000006">
    <property type="protein sequence ID" value="KAJ5227084.1"/>
    <property type="molecule type" value="Genomic_DNA"/>
</dbReference>
<sequence length="264" mass="28910">MTKPAIVIVPGAWHKPQHYHYVIDGLRALGYEAEGVDLPSIDSNPPHSTWKYDAEEIRRVIMRHLDVGRNVITVAHSFGGVAMSEAVKGLGQEKREKQGLKASVLHLVYMCAMALPKGQSYVGQMTPTTPEEEEIDKQRKELQQKHGGVQVQPDGSTILNGDVCRAALYNDCDPFDTEKAVSLLGSFPSAPLAVPVTYTAYLEIPSTYIVCENDQALASCFQERMVAQGNGALRVERCNEGHSPFLSNPTYIVDCILRAAGATI</sequence>
<reference evidence="2" key="1">
    <citation type="submission" date="2022-11" db="EMBL/GenBank/DDBJ databases">
        <authorList>
            <person name="Petersen C."/>
        </authorList>
    </citation>
    <scope>NUCLEOTIDE SEQUENCE</scope>
    <source>
        <strain evidence="2">IBT 23319</strain>
    </source>
</reference>
<dbReference type="PANTHER" id="PTHR37017">
    <property type="entry name" value="AB HYDROLASE-1 DOMAIN-CONTAINING PROTEIN-RELATED"/>
    <property type="match status" value="1"/>
</dbReference>
<dbReference type="GO" id="GO:0017000">
    <property type="term" value="P:antibiotic biosynthetic process"/>
    <property type="evidence" value="ECO:0007669"/>
    <property type="project" value="UniProtKB-ARBA"/>
</dbReference>
<dbReference type="RefSeq" id="XP_056499449.1">
    <property type="nucleotide sequence ID" value="XM_056646008.1"/>
</dbReference>
<dbReference type="OrthoDB" id="408373at2759"/>
<dbReference type="InterPro" id="IPR052897">
    <property type="entry name" value="Sec-Metab_Biosynth_Hydrolase"/>
</dbReference>
<dbReference type="SUPFAM" id="SSF53474">
    <property type="entry name" value="alpha/beta-Hydrolases"/>
    <property type="match status" value="1"/>
</dbReference>
<proteinExistence type="predicted"/>
<dbReference type="GO" id="GO:0072330">
    <property type="term" value="P:monocarboxylic acid biosynthetic process"/>
    <property type="evidence" value="ECO:0007669"/>
    <property type="project" value="UniProtKB-ARBA"/>
</dbReference>
<keyword evidence="3" id="KW-1185">Reference proteome</keyword>